<dbReference type="EMBL" id="MU117973">
    <property type="protein sequence ID" value="KAF9651808.1"/>
    <property type="molecule type" value="Genomic_DNA"/>
</dbReference>
<proteinExistence type="predicted"/>
<dbReference type="Proteomes" id="UP000886501">
    <property type="component" value="Unassembled WGS sequence"/>
</dbReference>
<comment type="caution">
    <text evidence="1">The sequence shown here is derived from an EMBL/GenBank/DDBJ whole genome shotgun (WGS) entry which is preliminary data.</text>
</comment>
<protein>
    <submittedName>
        <fullName evidence="1">Uncharacterized protein</fullName>
    </submittedName>
</protein>
<accession>A0ACB6ZQU1</accession>
<gene>
    <name evidence="1" type="ORF">BDM02DRAFT_3266942</name>
</gene>
<evidence type="ECO:0000313" key="1">
    <source>
        <dbReference type="EMBL" id="KAF9651808.1"/>
    </source>
</evidence>
<evidence type="ECO:0000313" key="2">
    <source>
        <dbReference type="Proteomes" id="UP000886501"/>
    </source>
</evidence>
<sequence>MSFSVDDLVASLSGNHIGQEAIDLAALQSQLAQSLYCPQQATTSTPDKPGHCNTPLAKTPSSSHTQWAERGIGHPREMVMGYRSRSSSVTSCPCRSRQNSIDGANFDYAQQRDCDTDDMDEDERMVEESLLSTSPPSQFAGRYSHQRANSNSAYMASPPMASSPTMHSDSHFATSDPFYLAQLQQLQQQQTQNPFTTGSSIFGQLGKPTQQSPFAQTPQYHHYSHQQFGPYDVDQYGCGHQRSTLVAALDG</sequence>
<keyword evidence="2" id="KW-1185">Reference proteome</keyword>
<organism evidence="1 2">
    <name type="scientific">Thelephora ganbajun</name>
    <name type="common">Ganba fungus</name>
    <dbReference type="NCBI Taxonomy" id="370292"/>
    <lineage>
        <taxon>Eukaryota</taxon>
        <taxon>Fungi</taxon>
        <taxon>Dikarya</taxon>
        <taxon>Basidiomycota</taxon>
        <taxon>Agaricomycotina</taxon>
        <taxon>Agaricomycetes</taxon>
        <taxon>Thelephorales</taxon>
        <taxon>Thelephoraceae</taxon>
        <taxon>Thelephora</taxon>
    </lineage>
</organism>
<name>A0ACB6ZQU1_THEGA</name>
<reference evidence="1" key="1">
    <citation type="submission" date="2019-10" db="EMBL/GenBank/DDBJ databases">
        <authorList>
            <consortium name="DOE Joint Genome Institute"/>
            <person name="Kuo A."/>
            <person name="Miyauchi S."/>
            <person name="Kiss E."/>
            <person name="Drula E."/>
            <person name="Kohler A."/>
            <person name="Sanchez-Garcia M."/>
            <person name="Andreopoulos B."/>
            <person name="Barry K.W."/>
            <person name="Bonito G."/>
            <person name="Buee M."/>
            <person name="Carver A."/>
            <person name="Chen C."/>
            <person name="Cichocki N."/>
            <person name="Clum A."/>
            <person name="Culley D."/>
            <person name="Crous P.W."/>
            <person name="Fauchery L."/>
            <person name="Girlanda M."/>
            <person name="Hayes R."/>
            <person name="Keri Z."/>
            <person name="Labutti K."/>
            <person name="Lipzen A."/>
            <person name="Lombard V."/>
            <person name="Magnuson J."/>
            <person name="Maillard F."/>
            <person name="Morin E."/>
            <person name="Murat C."/>
            <person name="Nolan M."/>
            <person name="Ohm R."/>
            <person name="Pangilinan J."/>
            <person name="Pereira M."/>
            <person name="Perotto S."/>
            <person name="Peter M."/>
            <person name="Riley R."/>
            <person name="Sitrit Y."/>
            <person name="Stielow B."/>
            <person name="Szollosi G."/>
            <person name="Zifcakova L."/>
            <person name="Stursova M."/>
            <person name="Spatafora J.W."/>
            <person name="Tedersoo L."/>
            <person name="Vaario L.-M."/>
            <person name="Yamada A."/>
            <person name="Yan M."/>
            <person name="Wang P."/>
            <person name="Xu J."/>
            <person name="Bruns T."/>
            <person name="Baldrian P."/>
            <person name="Vilgalys R."/>
            <person name="Henrissat B."/>
            <person name="Grigoriev I.V."/>
            <person name="Hibbett D."/>
            <person name="Nagy L.G."/>
            <person name="Martin F.M."/>
        </authorList>
    </citation>
    <scope>NUCLEOTIDE SEQUENCE</scope>
    <source>
        <strain evidence="1">P2</strain>
    </source>
</reference>
<reference evidence="1" key="2">
    <citation type="journal article" date="2020" name="Nat. Commun.">
        <title>Large-scale genome sequencing of mycorrhizal fungi provides insights into the early evolution of symbiotic traits.</title>
        <authorList>
            <person name="Miyauchi S."/>
            <person name="Kiss E."/>
            <person name="Kuo A."/>
            <person name="Drula E."/>
            <person name="Kohler A."/>
            <person name="Sanchez-Garcia M."/>
            <person name="Morin E."/>
            <person name="Andreopoulos B."/>
            <person name="Barry K.W."/>
            <person name="Bonito G."/>
            <person name="Buee M."/>
            <person name="Carver A."/>
            <person name="Chen C."/>
            <person name="Cichocki N."/>
            <person name="Clum A."/>
            <person name="Culley D."/>
            <person name="Crous P.W."/>
            <person name="Fauchery L."/>
            <person name="Girlanda M."/>
            <person name="Hayes R.D."/>
            <person name="Keri Z."/>
            <person name="LaButti K."/>
            <person name="Lipzen A."/>
            <person name="Lombard V."/>
            <person name="Magnuson J."/>
            <person name="Maillard F."/>
            <person name="Murat C."/>
            <person name="Nolan M."/>
            <person name="Ohm R.A."/>
            <person name="Pangilinan J."/>
            <person name="Pereira M.F."/>
            <person name="Perotto S."/>
            <person name="Peter M."/>
            <person name="Pfister S."/>
            <person name="Riley R."/>
            <person name="Sitrit Y."/>
            <person name="Stielow J.B."/>
            <person name="Szollosi G."/>
            <person name="Zifcakova L."/>
            <person name="Stursova M."/>
            <person name="Spatafora J.W."/>
            <person name="Tedersoo L."/>
            <person name="Vaario L.M."/>
            <person name="Yamada A."/>
            <person name="Yan M."/>
            <person name="Wang P."/>
            <person name="Xu J."/>
            <person name="Bruns T."/>
            <person name="Baldrian P."/>
            <person name="Vilgalys R."/>
            <person name="Dunand C."/>
            <person name="Henrissat B."/>
            <person name="Grigoriev I.V."/>
            <person name="Hibbett D."/>
            <person name="Nagy L.G."/>
            <person name="Martin F.M."/>
        </authorList>
    </citation>
    <scope>NUCLEOTIDE SEQUENCE</scope>
    <source>
        <strain evidence="1">P2</strain>
    </source>
</reference>